<dbReference type="KEGG" id="csh:Closa_3306"/>
<sequence>MNNKNILITILVILLTLSFIGFSKSNKKDKEEYLNSGSRIDEHAKSFMPVIEDLPKYQDISYKYNHASFILFETDTILLVVNYDEETYKREKENLTKKYKFLDHKVVSDFDKSKYYIPEYEFSIDNYDFKVVDGYDNYQAEYPKSFGMIGTSDKKKSISYLYFYDFDLDYIQESKESPMADFVKKYYKYDFSK</sequence>
<keyword evidence="2" id="KW-1185">Reference proteome</keyword>
<dbReference type="STRING" id="610130.Closa_3306"/>
<dbReference type="EMBL" id="CP002109">
    <property type="protein sequence ID" value="ADL05835.1"/>
    <property type="molecule type" value="Genomic_DNA"/>
</dbReference>
<proteinExistence type="predicted"/>
<dbReference type="eggNOG" id="ENOG5032W7S">
    <property type="taxonomic scope" value="Bacteria"/>
</dbReference>
<gene>
    <name evidence="1" type="ordered locus">Closa_3306</name>
</gene>
<accession>D9R984</accession>
<dbReference type="OrthoDB" id="2968538at2"/>
<dbReference type="PaxDb" id="610130-Closa_3306"/>
<evidence type="ECO:0000313" key="1">
    <source>
        <dbReference type="EMBL" id="ADL05835.1"/>
    </source>
</evidence>
<name>D9R984_LACSW</name>
<dbReference type="AlphaFoldDB" id="D9R984"/>
<dbReference type="HOGENOM" id="CLU_1624248_0_0_9"/>
<dbReference type="Proteomes" id="UP000001662">
    <property type="component" value="Chromosome"/>
</dbReference>
<reference evidence="1" key="1">
    <citation type="submission" date="2010-07" db="EMBL/GenBank/DDBJ databases">
        <title>Complete sequence of Clostridium saccharolyticum WM1.</title>
        <authorList>
            <consortium name="US DOE Joint Genome Institute"/>
            <person name="Lucas S."/>
            <person name="Copeland A."/>
            <person name="Lapidus A."/>
            <person name="Cheng J.-F."/>
            <person name="Bruce D."/>
            <person name="Goodwin L."/>
            <person name="Pitluck S."/>
            <person name="Chertkov O."/>
            <person name="Detter J.C."/>
            <person name="Han C."/>
            <person name="Tapia R."/>
            <person name="Land M."/>
            <person name="Hauser L."/>
            <person name="Chang Y.-J."/>
            <person name="Jeffries C."/>
            <person name="Kyrpides N."/>
            <person name="Ivanova N."/>
            <person name="Mikhailova N."/>
            <person name="Mouttaki H."/>
            <person name="Lin L."/>
            <person name="Zhou J."/>
            <person name="Hemme C.L."/>
            <person name="Woyke T."/>
        </authorList>
    </citation>
    <scope>NUCLEOTIDE SEQUENCE [LARGE SCALE GENOMIC DNA]</scope>
    <source>
        <strain evidence="1">WM1</strain>
    </source>
</reference>
<protein>
    <submittedName>
        <fullName evidence="1">Uncharacterized protein</fullName>
    </submittedName>
</protein>
<dbReference type="RefSeq" id="WP_013273905.1">
    <property type="nucleotide sequence ID" value="NC_014376.1"/>
</dbReference>
<organism evidence="1 2">
    <name type="scientific">Lacrimispora saccharolytica (strain ATCC 35040 / DSM 2544 / NRCC 2533 / WM1)</name>
    <name type="common">Clostridium saccharolyticum</name>
    <dbReference type="NCBI Taxonomy" id="610130"/>
    <lineage>
        <taxon>Bacteria</taxon>
        <taxon>Bacillati</taxon>
        <taxon>Bacillota</taxon>
        <taxon>Clostridia</taxon>
        <taxon>Lachnospirales</taxon>
        <taxon>Lachnospiraceae</taxon>
        <taxon>Lacrimispora</taxon>
    </lineage>
</organism>
<evidence type="ECO:0000313" key="2">
    <source>
        <dbReference type="Proteomes" id="UP000001662"/>
    </source>
</evidence>